<evidence type="ECO:0000313" key="3">
    <source>
        <dbReference type="Proteomes" id="UP000314294"/>
    </source>
</evidence>
<keyword evidence="3" id="KW-1185">Reference proteome</keyword>
<protein>
    <submittedName>
        <fullName evidence="2">Uncharacterized protein</fullName>
    </submittedName>
</protein>
<feature type="chain" id="PRO_5021413532" evidence="1">
    <location>
        <begin position="26"/>
        <end position="111"/>
    </location>
</feature>
<dbReference type="EMBL" id="SRLO01024307">
    <property type="protein sequence ID" value="TNN22084.1"/>
    <property type="molecule type" value="Genomic_DNA"/>
</dbReference>
<organism evidence="2 3">
    <name type="scientific">Liparis tanakae</name>
    <name type="common">Tanaka's snailfish</name>
    <dbReference type="NCBI Taxonomy" id="230148"/>
    <lineage>
        <taxon>Eukaryota</taxon>
        <taxon>Metazoa</taxon>
        <taxon>Chordata</taxon>
        <taxon>Craniata</taxon>
        <taxon>Vertebrata</taxon>
        <taxon>Euteleostomi</taxon>
        <taxon>Actinopterygii</taxon>
        <taxon>Neopterygii</taxon>
        <taxon>Teleostei</taxon>
        <taxon>Neoteleostei</taxon>
        <taxon>Acanthomorphata</taxon>
        <taxon>Eupercaria</taxon>
        <taxon>Perciformes</taxon>
        <taxon>Cottioidei</taxon>
        <taxon>Cottales</taxon>
        <taxon>Liparidae</taxon>
        <taxon>Liparis</taxon>
    </lineage>
</organism>
<evidence type="ECO:0000313" key="2">
    <source>
        <dbReference type="EMBL" id="TNN22084.1"/>
    </source>
</evidence>
<feature type="signal peptide" evidence="1">
    <location>
        <begin position="1"/>
        <end position="25"/>
    </location>
</feature>
<sequence length="111" mass="12315">MHRSPASCSVWGHFLFGVSPFCGLAERCMFHMEDMSAEVTVEVTEEVTVEVTVEVTAKVTEEVTEEVTAKVTEEVTEEVTAKVTEDFRVFSMNSAPRPSAAAYFLFLSPDK</sequence>
<reference evidence="2 3" key="1">
    <citation type="submission" date="2019-03" db="EMBL/GenBank/DDBJ databases">
        <title>First draft genome of Liparis tanakae, snailfish: a comprehensive survey of snailfish specific genes.</title>
        <authorList>
            <person name="Kim W."/>
            <person name="Song I."/>
            <person name="Jeong J.-H."/>
            <person name="Kim D."/>
            <person name="Kim S."/>
            <person name="Ryu S."/>
            <person name="Song J.Y."/>
            <person name="Lee S.K."/>
        </authorList>
    </citation>
    <scope>NUCLEOTIDE SEQUENCE [LARGE SCALE GENOMIC DNA]</scope>
    <source>
        <tissue evidence="2">Muscle</tissue>
    </source>
</reference>
<gene>
    <name evidence="2" type="ORF">EYF80_067803</name>
</gene>
<proteinExistence type="predicted"/>
<comment type="caution">
    <text evidence="2">The sequence shown here is derived from an EMBL/GenBank/DDBJ whole genome shotgun (WGS) entry which is preliminary data.</text>
</comment>
<name>A0A4Z2DZZ6_9TELE</name>
<evidence type="ECO:0000256" key="1">
    <source>
        <dbReference type="SAM" id="SignalP"/>
    </source>
</evidence>
<dbReference type="AlphaFoldDB" id="A0A4Z2DZZ6"/>
<keyword evidence="1" id="KW-0732">Signal</keyword>
<accession>A0A4Z2DZZ6</accession>
<dbReference type="Proteomes" id="UP000314294">
    <property type="component" value="Unassembled WGS sequence"/>
</dbReference>